<evidence type="ECO:0000313" key="9">
    <source>
        <dbReference type="Proteomes" id="UP000887540"/>
    </source>
</evidence>
<keyword evidence="4" id="KW-0963">Cytoplasm</keyword>
<accession>A0A914C317</accession>
<feature type="region of interest" description="Disordered" evidence="6">
    <location>
        <begin position="66"/>
        <end position="86"/>
    </location>
</feature>
<dbReference type="PROSITE" id="PS50002">
    <property type="entry name" value="SH3"/>
    <property type="match status" value="1"/>
</dbReference>
<feature type="region of interest" description="Disordered" evidence="6">
    <location>
        <begin position="1134"/>
        <end position="1202"/>
    </location>
</feature>
<dbReference type="InterPro" id="IPR036028">
    <property type="entry name" value="SH3-like_dom_sf"/>
</dbReference>
<name>A0A914C317_9BILA</name>
<keyword evidence="3 5" id="KW-0728">SH3 domain</keyword>
<evidence type="ECO:0000256" key="3">
    <source>
        <dbReference type="ARBA" id="ARBA00022443"/>
    </source>
</evidence>
<feature type="compositionally biased region" description="Acidic residues" evidence="6">
    <location>
        <begin position="124"/>
        <end position="134"/>
    </location>
</feature>
<dbReference type="SUPFAM" id="SSF50044">
    <property type="entry name" value="SH3-domain"/>
    <property type="match status" value="1"/>
</dbReference>
<keyword evidence="9" id="KW-1185">Reference proteome</keyword>
<protein>
    <submittedName>
        <fullName evidence="10">JNK-interacting protein 1</fullName>
    </submittedName>
</protein>
<dbReference type="SUPFAM" id="SSF50729">
    <property type="entry name" value="PH domain-like"/>
    <property type="match status" value="1"/>
</dbReference>
<dbReference type="InterPro" id="IPR006020">
    <property type="entry name" value="PTB/PI_dom"/>
</dbReference>
<dbReference type="Proteomes" id="UP000887540">
    <property type="component" value="Unplaced"/>
</dbReference>
<feature type="domain" description="SH3" evidence="8">
    <location>
        <begin position="1377"/>
        <end position="1438"/>
    </location>
</feature>
<dbReference type="GO" id="GO:0008432">
    <property type="term" value="F:JUN kinase binding"/>
    <property type="evidence" value="ECO:0007669"/>
    <property type="project" value="TreeGrafter"/>
</dbReference>
<evidence type="ECO:0000259" key="8">
    <source>
        <dbReference type="PROSITE" id="PS50002"/>
    </source>
</evidence>
<dbReference type="InterPro" id="IPR001452">
    <property type="entry name" value="SH3_domain"/>
</dbReference>
<dbReference type="FunFam" id="2.30.30.40:FF:000032">
    <property type="entry name" value="Putative C-Jun-amino-terminal kinase-interacting protein 2"/>
    <property type="match status" value="1"/>
</dbReference>
<evidence type="ECO:0000256" key="6">
    <source>
        <dbReference type="SAM" id="MobiDB-lite"/>
    </source>
</evidence>
<dbReference type="SMART" id="SM00462">
    <property type="entry name" value="PTB"/>
    <property type="match status" value="1"/>
</dbReference>
<reference evidence="10" key="1">
    <citation type="submission" date="2022-11" db="UniProtKB">
        <authorList>
            <consortium name="WormBaseParasite"/>
        </authorList>
    </citation>
    <scope>IDENTIFICATION</scope>
</reference>
<evidence type="ECO:0000256" key="1">
    <source>
        <dbReference type="ARBA" id="ARBA00004496"/>
    </source>
</evidence>
<feature type="compositionally biased region" description="Basic and acidic residues" evidence="6">
    <location>
        <begin position="1145"/>
        <end position="1190"/>
    </location>
</feature>
<dbReference type="GO" id="GO:0007254">
    <property type="term" value="P:JNK cascade"/>
    <property type="evidence" value="ECO:0007669"/>
    <property type="project" value="TreeGrafter"/>
</dbReference>
<dbReference type="CDD" id="cd01212">
    <property type="entry name" value="PTB_JIP"/>
    <property type="match status" value="1"/>
</dbReference>
<comment type="similarity">
    <text evidence="2">Belongs to the JIP scaffold family.</text>
</comment>
<dbReference type="PANTHER" id="PTHR47437:SF4">
    <property type="entry name" value="JNK-INTERACTING PROTEIN 1-LIKE PROTEIN"/>
    <property type="match status" value="1"/>
</dbReference>
<dbReference type="GO" id="GO:0046328">
    <property type="term" value="P:regulation of JNK cascade"/>
    <property type="evidence" value="ECO:0007669"/>
    <property type="project" value="InterPro"/>
</dbReference>
<dbReference type="GO" id="GO:0005737">
    <property type="term" value="C:cytoplasm"/>
    <property type="evidence" value="ECO:0007669"/>
    <property type="project" value="UniProtKB-SubCell"/>
</dbReference>
<organism evidence="9 10">
    <name type="scientific">Acrobeloides nanus</name>
    <dbReference type="NCBI Taxonomy" id="290746"/>
    <lineage>
        <taxon>Eukaryota</taxon>
        <taxon>Metazoa</taxon>
        <taxon>Ecdysozoa</taxon>
        <taxon>Nematoda</taxon>
        <taxon>Chromadorea</taxon>
        <taxon>Rhabditida</taxon>
        <taxon>Tylenchina</taxon>
        <taxon>Cephalobomorpha</taxon>
        <taxon>Cephaloboidea</taxon>
        <taxon>Cephalobidae</taxon>
        <taxon>Acrobeloides</taxon>
    </lineage>
</organism>
<evidence type="ECO:0000256" key="4">
    <source>
        <dbReference type="ARBA" id="ARBA00022490"/>
    </source>
</evidence>
<comment type="subcellular location">
    <subcellularLocation>
        <location evidence="1">Cytoplasm</location>
    </subcellularLocation>
</comment>
<dbReference type="Pfam" id="PF14604">
    <property type="entry name" value="SH3_9"/>
    <property type="match status" value="1"/>
</dbReference>
<dbReference type="InterPro" id="IPR011993">
    <property type="entry name" value="PH-like_dom_sf"/>
</dbReference>
<dbReference type="Gene3D" id="2.30.29.30">
    <property type="entry name" value="Pleckstrin-homology domain (PH domain)/Phosphotyrosine-binding domain (PTB)"/>
    <property type="match status" value="1"/>
</dbReference>
<sequence length="1604" mass="180403">MQSCKFCQNGGNCIQPFICVPHKKEDLLFESITQLDALPNDLLLTARRTSDLNCLDVRSDSSRALSTITDKEEEAEEADDEDGSDEDIELLLKKTRILTHSQSAHADLVKITPANKRSLGPCDPLEETNESEDSDDEFYVHKVLLPFKKSKSTTGFPGEGSKNLKTETIKLGTFKASKIMDVIEKQTKEMLKTNEEPVANFAPAVDLSWPAPESRRESKCETNIDNLLELREFRRGSSSSTHTRISECWSAPGQIQLDMDTDEDDEPIYSLPNSWSAPDRIRTLTDDEESIVYSTRKNISYSSEQICSNKEFTSLSDMKDHLSADDLYFLTAGEERPEDSFIRFNIEDFDEEMDNIKRISDVEEELDEMNNSTVDYKSKSESCSYEVVYNASNSTNDNEDELIGSEEAQENAQSSSTIDLGPSRELDVFYMPTSKSDSHLRYLISRPKTPCFGEPNPGNREDENLIEVLHSTASTPIEDIIPNSFVRQSKSLTFPGEIYTRAISSDDEGLMNHYHRCDSPACQTNAKEIYEKKFGSTTEAWDENSDDDIVLGDLKVIESHVPTLEKSSKKETPSIVSIECVQINEEKSEESAQAVVGNKDRKIKIPKMESTADDEKDNMSMLNNPRMSICSENDEENNHQEQEQDAASVKTFTVEDDDIPMADDPSVESPISDFIVKKYMDALLTSKSPPIASEDDLSDFDATEVGEDEEIGERLHIRNEDRAIDVMHDSSDTDLDSPIEEIAEHIKLYSFSGVSFRSGKVGKSQSDYAVLNRKSAPCDETVGNYNYWIQQGRKWDRRNSENEEIYSIPKSATVSYELRNFDSCQNRIPSFGWEKAETSQTGDGRIASKTNMDIIRPRILSSPGSALASAFAEEESEPVYANLNRMAPSEEEVPGCPKMEDIQTPFLPSELRIRKSATTTGFQGNSIIARPRRKLPKRPDIAYTPEEQPTYANLPCSSSYYGQEGDRFAEYKSPYVQHYYNRQNHIARSMSDMNNGLPRNFSSASLHGSIDRYGREDYGIVPATTPISERPVYQPSHPARPTNLLLPNTPSSHNLFQQSKDRQQIIPRNNSPLLHQGAGATTLADELAFVTSSDAGNQPLHGHKPQRNAYALNGGKQNAAGEVLSSNQNYYVREKTPGHESGSTSERRPLKDILADVLNDSRRSSRSRYSGEESAREEEAMKKGGYDRHSQKNSTEQEPYHDRGAYCDYETPVSPMNVLPSPFGRSHRRLPPLPISSTSAAILSQFGLPANFAMQSPQHAFYSTMGSGVPVRNHPPANQPPANFAMQSPQHAFYSTMGSGVPVRNHPPANQPQPKEDHQICYGIDQSIIRSSNYALEDSYYEDGLNGNQGFIGRRSTSLYNQEDSSGISSCCTNPEHLNPTHRAQSSFIPRHDDELLLEVGDAVHVERECEDHWCYGTNLRTGKYGIFPAAHVCEIDLVDEIVSGVLPQPNRPLKQERDTFYLTMLASVEVAHHKGNDVLIQAINKVCTMYQNKEEILCPQTVLMEISFRGIHVIDKKRKDIFRCPTFDFFYSLQNISFCGAHPKQLRYFGFITKHPLLPRFACHVFLSNESTQAIVESIGRAFKRSYDEYMAFAHPTEDIYIE</sequence>
<evidence type="ECO:0000256" key="5">
    <source>
        <dbReference type="PROSITE-ProRule" id="PRU00192"/>
    </source>
</evidence>
<feature type="region of interest" description="Disordered" evidence="6">
    <location>
        <begin position="115"/>
        <end position="134"/>
    </location>
</feature>
<feature type="domain" description="PID" evidence="7">
    <location>
        <begin position="1461"/>
        <end position="1592"/>
    </location>
</feature>
<dbReference type="InterPro" id="IPR047178">
    <property type="entry name" value="JIP1_scaffold"/>
</dbReference>
<feature type="region of interest" description="Disordered" evidence="6">
    <location>
        <begin position="587"/>
        <end position="623"/>
    </location>
</feature>
<dbReference type="PROSITE" id="PS01179">
    <property type="entry name" value="PID"/>
    <property type="match status" value="1"/>
</dbReference>
<dbReference type="PANTHER" id="PTHR47437">
    <property type="entry name" value="JNK-INTERACTING PROTEIN 1-LIKE PROTEIN"/>
    <property type="match status" value="1"/>
</dbReference>
<proteinExistence type="inferred from homology"/>
<evidence type="ECO:0000259" key="7">
    <source>
        <dbReference type="PROSITE" id="PS01179"/>
    </source>
</evidence>
<evidence type="ECO:0000256" key="2">
    <source>
        <dbReference type="ARBA" id="ARBA00009866"/>
    </source>
</evidence>
<dbReference type="CDD" id="cd11801">
    <property type="entry name" value="SH3_JIP1_like"/>
    <property type="match status" value="1"/>
</dbReference>
<dbReference type="GO" id="GO:0005078">
    <property type="term" value="F:MAP-kinase scaffold activity"/>
    <property type="evidence" value="ECO:0007669"/>
    <property type="project" value="TreeGrafter"/>
</dbReference>
<evidence type="ECO:0000313" key="10">
    <source>
        <dbReference type="WBParaSite" id="ACRNAN_Path_170.g603.t1"/>
    </source>
</evidence>
<dbReference type="SMART" id="SM00326">
    <property type="entry name" value="SH3"/>
    <property type="match status" value="1"/>
</dbReference>
<dbReference type="Pfam" id="PF00640">
    <property type="entry name" value="PID"/>
    <property type="match status" value="1"/>
</dbReference>
<dbReference type="WBParaSite" id="ACRNAN_Path_170.g603.t1">
    <property type="protein sequence ID" value="ACRNAN_Path_170.g603.t1"/>
    <property type="gene ID" value="ACRNAN_Path_170.g603"/>
</dbReference>
<feature type="compositionally biased region" description="Acidic residues" evidence="6">
    <location>
        <begin position="71"/>
        <end position="86"/>
    </location>
</feature>
<dbReference type="Gene3D" id="2.30.30.40">
    <property type="entry name" value="SH3 Domains"/>
    <property type="match status" value="1"/>
</dbReference>